<feature type="DNA-binding region" description="H-T-H motif" evidence="2">
    <location>
        <begin position="37"/>
        <end position="56"/>
    </location>
</feature>
<evidence type="ECO:0000313" key="5">
    <source>
        <dbReference type="Proteomes" id="UP000058074"/>
    </source>
</evidence>
<protein>
    <recommendedName>
        <fullName evidence="3">HTH tetR-type domain-containing protein</fullName>
    </recommendedName>
</protein>
<proteinExistence type="predicted"/>
<dbReference type="InterPro" id="IPR041678">
    <property type="entry name" value="TetR_C_16"/>
</dbReference>
<dbReference type="SUPFAM" id="SSF48498">
    <property type="entry name" value="Tetracyclin repressor-like, C-terminal domain"/>
    <property type="match status" value="1"/>
</dbReference>
<dbReference type="InterPro" id="IPR050109">
    <property type="entry name" value="HTH-type_TetR-like_transc_reg"/>
</dbReference>
<dbReference type="PANTHER" id="PTHR30055">
    <property type="entry name" value="HTH-TYPE TRANSCRIPTIONAL REGULATOR RUTR"/>
    <property type="match status" value="1"/>
</dbReference>
<dbReference type="PATRIC" id="fig|33050.5.peg.1696"/>
<dbReference type="Pfam" id="PF00440">
    <property type="entry name" value="TetR_N"/>
    <property type="match status" value="1"/>
</dbReference>
<name>A0A0N9UAV0_SPHMC</name>
<dbReference type="GO" id="GO:0000976">
    <property type="term" value="F:transcription cis-regulatory region binding"/>
    <property type="evidence" value="ECO:0007669"/>
    <property type="project" value="TreeGrafter"/>
</dbReference>
<dbReference type="InterPro" id="IPR009057">
    <property type="entry name" value="Homeodomain-like_sf"/>
</dbReference>
<dbReference type="OrthoDB" id="2356263at2"/>
<organism evidence="4 5">
    <name type="scientific">Sphingopyxis macrogoltabida</name>
    <name type="common">Sphingomonas macrogoltabidus</name>
    <dbReference type="NCBI Taxonomy" id="33050"/>
    <lineage>
        <taxon>Bacteria</taxon>
        <taxon>Pseudomonadati</taxon>
        <taxon>Pseudomonadota</taxon>
        <taxon>Alphaproteobacteria</taxon>
        <taxon>Sphingomonadales</taxon>
        <taxon>Sphingomonadaceae</taxon>
        <taxon>Sphingopyxis</taxon>
    </lineage>
</organism>
<evidence type="ECO:0000256" key="2">
    <source>
        <dbReference type="PROSITE-ProRule" id="PRU00335"/>
    </source>
</evidence>
<dbReference type="AlphaFoldDB" id="A0A0N9UAV0"/>
<dbReference type="GO" id="GO:0003700">
    <property type="term" value="F:DNA-binding transcription factor activity"/>
    <property type="evidence" value="ECO:0007669"/>
    <property type="project" value="TreeGrafter"/>
</dbReference>
<dbReference type="Proteomes" id="UP000058074">
    <property type="component" value="Chromosome"/>
</dbReference>
<dbReference type="InterPro" id="IPR036271">
    <property type="entry name" value="Tet_transcr_reg_TetR-rel_C_sf"/>
</dbReference>
<dbReference type="PANTHER" id="PTHR30055:SF235">
    <property type="entry name" value="TRANSCRIPTIONAL REGULATORY PROTEIN"/>
    <property type="match status" value="1"/>
</dbReference>
<dbReference type="Pfam" id="PF17920">
    <property type="entry name" value="TetR_C_16"/>
    <property type="match status" value="1"/>
</dbReference>
<reference evidence="4 5" key="1">
    <citation type="journal article" date="2015" name="Genome Announc.">
        <title>Complete Genome Sequence of Polypropylene Glycol- and Polyethylene Glycol-Degrading Sphingopyxis macrogoltabida Strain EY-1.</title>
        <authorList>
            <person name="Ohtsubo Y."/>
            <person name="Nagata Y."/>
            <person name="Numata M."/>
            <person name="Tsuchikane K."/>
            <person name="Hosoyama A."/>
            <person name="Yamazoe A."/>
            <person name="Tsuda M."/>
            <person name="Fujita N."/>
            <person name="Kawai F."/>
        </authorList>
    </citation>
    <scope>NUCLEOTIDE SEQUENCE [LARGE SCALE GENOMIC DNA]</scope>
    <source>
        <strain evidence="4 5">EY-1</strain>
    </source>
</reference>
<gene>
    <name evidence="4" type="ORF">AN936_08165</name>
</gene>
<dbReference type="RefSeq" id="WP_054587711.1">
    <property type="nucleotide sequence ID" value="NZ_CP012700.1"/>
</dbReference>
<dbReference type="InterPro" id="IPR001647">
    <property type="entry name" value="HTH_TetR"/>
</dbReference>
<dbReference type="EMBL" id="CP012700">
    <property type="protein sequence ID" value="ALH80345.1"/>
    <property type="molecule type" value="Genomic_DNA"/>
</dbReference>
<evidence type="ECO:0000256" key="1">
    <source>
        <dbReference type="ARBA" id="ARBA00023125"/>
    </source>
</evidence>
<evidence type="ECO:0000259" key="3">
    <source>
        <dbReference type="PROSITE" id="PS50977"/>
    </source>
</evidence>
<accession>A0A0N9UAV0</accession>
<keyword evidence="1 2" id="KW-0238">DNA-binding</keyword>
<dbReference type="SUPFAM" id="SSF46689">
    <property type="entry name" value="Homeodomain-like"/>
    <property type="match status" value="1"/>
</dbReference>
<feature type="domain" description="HTH tetR-type" evidence="3">
    <location>
        <begin position="14"/>
        <end position="74"/>
    </location>
</feature>
<dbReference type="PROSITE" id="PS50977">
    <property type="entry name" value="HTH_TETR_2"/>
    <property type="match status" value="1"/>
</dbReference>
<dbReference type="Gene3D" id="1.10.357.10">
    <property type="entry name" value="Tetracycline Repressor, domain 2"/>
    <property type="match status" value="1"/>
</dbReference>
<dbReference type="KEGG" id="smag:AN936_08165"/>
<dbReference type="PRINTS" id="PR00455">
    <property type="entry name" value="HTHTETR"/>
</dbReference>
<sequence length="187" mass="20825">MAATITDTPARDADRTRQAILDAAQQIFAEKGFAEAGVRDITALAGVNPSLVSRYFGGKLKLFEAALDAALNTRMMTDLPKDSFGKAIMERFADDDDRVSPLPMMFSAASDSEARAVAQRLLRERVFEPLKHWFGGKDADVKAARFMMVSLGFFAYRDQLPLAEFAGRVEPGLRRWLEREFQAIVDD</sequence>
<evidence type="ECO:0000313" key="4">
    <source>
        <dbReference type="EMBL" id="ALH80345.1"/>
    </source>
</evidence>